<feature type="transmembrane region" description="Helical" evidence="7">
    <location>
        <begin position="53"/>
        <end position="73"/>
    </location>
</feature>
<keyword evidence="4 7" id="KW-0812">Transmembrane</keyword>
<gene>
    <name evidence="8" type="ORF">ABID41_001600</name>
</gene>
<dbReference type="Proteomes" id="UP001549110">
    <property type="component" value="Unassembled WGS sequence"/>
</dbReference>
<name>A0ABV2EHK9_9CAUL</name>
<dbReference type="RefSeq" id="WP_331929897.1">
    <property type="nucleotide sequence ID" value="NZ_JBEPLU010000001.1"/>
</dbReference>
<comment type="similarity">
    <text evidence="2">Belongs to the UPF0719 family.</text>
</comment>
<organism evidence="8 9">
    <name type="scientific">Phenylobacterium koreense</name>
    <dbReference type="NCBI Taxonomy" id="266125"/>
    <lineage>
        <taxon>Bacteria</taxon>
        <taxon>Pseudomonadati</taxon>
        <taxon>Pseudomonadota</taxon>
        <taxon>Alphaproteobacteria</taxon>
        <taxon>Caulobacterales</taxon>
        <taxon>Caulobacteraceae</taxon>
        <taxon>Phenylobacterium</taxon>
    </lineage>
</organism>
<evidence type="ECO:0000256" key="4">
    <source>
        <dbReference type="ARBA" id="ARBA00022692"/>
    </source>
</evidence>
<evidence type="ECO:0000256" key="1">
    <source>
        <dbReference type="ARBA" id="ARBA00004651"/>
    </source>
</evidence>
<evidence type="ECO:0000256" key="3">
    <source>
        <dbReference type="ARBA" id="ARBA00022475"/>
    </source>
</evidence>
<evidence type="ECO:0000256" key="6">
    <source>
        <dbReference type="ARBA" id="ARBA00023136"/>
    </source>
</evidence>
<protein>
    <submittedName>
        <fullName evidence="8">Membrane protein</fullName>
    </submittedName>
</protein>
<keyword evidence="6 7" id="KW-0472">Membrane</keyword>
<dbReference type="InterPro" id="IPR007140">
    <property type="entry name" value="DUF350"/>
</dbReference>
<reference evidence="8 9" key="1">
    <citation type="submission" date="2024-06" db="EMBL/GenBank/DDBJ databases">
        <title>Genomic Encyclopedia of Type Strains, Phase IV (KMG-IV): sequencing the most valuable type-strain genomes for metagenomic binning, comparative biology and taxonomic classification.</title>
        <authorList>
            <person name="Goeker M."/>
        </authorList>
    </citation>
    <scope>NUCLEOTIDE SEQUENCE [LARGE SCALE GENOMIC DNA]</scope>
    <source>
        <strain evidence="8 9">DSM 17809</strain>
    </source>
</reference>
<evidence type="ECO:0000313" key="8">
    <source>
        <dbReference type="EMBL" id="MET3526505.1"/>
    </source>
</evidence>
<keyword evidence="3" id="KW-1003">Cell membrane</keyword>
<feature type="transmembrane region" description="Helical" evidence="7">
    <location>
        <begin position="85"/>
        <end position="107"/>
    </location>
</feature>
<feature type="transmembrane region" description="Helical" evidence="7">
    <location>
        <begin position="20"/>
        <end position="41"/>
    </location>
</feature>
<dbReference type="PANTHER" id="PTHR40043">
    <property type="entry name" value="UPF0719 INNER MEMBRANE PROTEIN YJFL"/>
    <property type="match status" value="1"/>
</dbReference>
<evidence type="ECO:0000256" key="5">
    <source>
        <dbReference type="ARBA" id="ARBA00022989"/>
    </source>
</evidence>
<keyword evidence="5 7" id="KW-1133">Transmembrane helix</keyword>
<dbReference type="PANTHER" id="PTHR40043:SF1">
    <property type="entry name" value="UPF0719 INNER MEMBRANE PROTEIN YJFL"/>
    <property type="match status" value="1"/>
</dbReference>
<evidence type="ECO:0000256" key="7">
    <source>
        <dbReference type="SAM" id="Phobius"/>
    </source>
</evidence>
<sequence length="142" mass="14610">MPPQLQSPEIQAFANGFPIALMHIGVTVAILFLGVFIYILLTPHREITLIREGNSAAALSLGGVMVGLAIPLAASLAGSTSALEIGMWGAACVALQLLVFRLMDMLLHGLPQRIQEGEVAAAALLVGAKLATALIIAAAMAG</sequence>
<comment type="subcellular location">
    <subcellularLocation>
        <location evidence="1">Cell membrane</location>
        <topology evidence="1">Multi-pass membrane protein</topology>
    </subcellularLocation>
</comment>
<accession>A0ABV2EHK9</accession>
<dbReference type="EMBL" id="JBEPLU010000001">
    <property type="protein sequence ID" value="MET3526505.1"/>
    <property type="molecule type" value="Genomic_DNA"/>
</dbReference>
<dbReference type="Pfam" id="PF03994">
    <property type="entry name" value="DUF350"/>
    <property type="match status" value="1"/>
</dbReference>
<proteinExistence type="inferred from homology"/>
<feature type="transmembrane region" description="Helical" evidence="7">
    <location>
        <begin position="119"/>
        <end position="141"/>
    </location>
</feature>
<evidence type="ECO:0000313" key="9">
    <source>
        <dbReference type="Proteomes" id="UP001549110"/>
    </source>
</evidence>
<evidence type="ECO:0000256" key="2">
    <source>
        <dbReference type="ARBA" id="ARBA00005779"/>
    </source>
</evidence>
<comment type="caution">
    <text evidence="8">The sequence shown here is derived from an EMBL/GenBank/DDBJ whole genome shotgun (WGS) entry which is preliminary data.</text>
</comment>
<keyword evidence="9" id="KW-1185">Reference proteome</keyword>